<gene>
    <name evidence="4" type="ORF">D1781_01570</name>
</gene>
<reference evidence="5" key="1">
    <citation type="submission" date="2018-09" db="EMBL/GenBank/DDBJ databases">
        <authorList>
            <person name="Kim I."/>
        </authorList>
    </citation>
    <scope>NUCLEOTIDE SEQUENCE [LARGE SCALE GENOMIC DNA]</scope>
    <source>
        <strain evidence="5">DD4a</strain>
    </source>
</reference>
<dbReference type="Proteomes" id="UP000265742">
    <property type="component" value="Unassembled WGS sequence"/>
</dbReference>
<organism evidence="4 5">
    <name type="scientific">Amnibacterium setariae</name>
    <dbReference type="NCBI Taxonomy" id="2306585"/>
    <lineage>
        <taxon>Bacteria</taxon>
        <taxon>Bacillati</taxon>
        <taxon>Actinomycetota</taxon>
        <taxon>Actinomycetes</taxon>
        <taxon>Micrococcales</taxon>
        <taxon>Microbacteriaceae</taxon>
        <taxon>Amnibacterium</taxon>
    </lineage>
</organism>
<evidence type="ECO:0000256" key="1">
    <source>
        <dbReference type="ARBA" id="ARBA00023125"/>
    </source>
</evidence>
<dbReference type="AlphaFoldDB" id="A0A3A1UA03"/>
<feature type="domain" description="HTH tetR-type" evidence="3">
    <location>
        <begin position="15"/>
        <end position="73"/>
    </location>
</feature>
<evidence type="ECO:0000313" key="5">
    <source>
        <dbReference type="Proteomes" id="UP000265742"/>
    </source>
</evidence>
<evidence type="ECO:0000313" key="4">
    <source>
        <dbReference type="EMBL" id="RIX30166.1"/>
    </source>
</evidence>
<evidence type="ECO:0000256" key="2">
    <source>
        <dbReference type="PROSITE-ProRule" id="PRU00335"/>
    </source>
</evidence>
<dbReference type="InterPro" id="IPR050109">
    <property type="entry name" value="HTH-type_TetR-like_transc_reg"/>
</dbReference>
<keyword evidence="1 2" id="KW-0238">DNA-binding</keyword>
<evidence type="ECO:0000259" key="3">
    <source>
        <dbReference type="PROSITE" id="PS50977"/>
    </source>
</evidence>
<dbReference type="OrthoDB" id="3869819at2"/>
<accession>A0A3A1UA03</accession>
<name>A0A3A1UA03_9MICO</name>
<dbReference type="GO" id="GO:0003700">
    <property type="term" value="F:DNA-binding transcription factor activity"/>
    <property type="evidence" value="ECO:0007669"/>
    <property type="project" value="TreeGrafter"/>
</dbReference>
<dbReference type="PANTHER" id="PTHR30055:SF209">
    <property type="entry name" value="POSSIBLE TRANSCRIPTIONAL REGULATORY PROTEIN (PROBABLY TETR-FAMILY)"/>
    <property type="match status" value="1"/>
</dbReference>
<proteinExistence type="predicted"/>
<dbReference type="RefSeq" id="WP_119480530.1">
    <property type="nucleotide sequence ID" value="NZ_QXTG01000001.1"/>
</dbReference>
<feature type="DNA-binding region" description="H-T-H motif" evidence="2">
    <location>
        <begin position="36"/>
        <end position="55"/>
    </location>
</feature>
<dbReference type="PANTHER" id="PTHR30055">
    <property type="entry name" value="HTH-TYPE TRANSCRIPTIONAL REGULATOR RUTR"/>
    <property type="match status" value="1"/>
</dbReference>
<sequence>MSSTTSARAPRSDAAKNRAALLDAARAELNRDPDASLDVIAAAAGLTRRAVYGHFPSRDALIAELAELGAARVAAAVDAIHDADPVLDLALVGRLVWDDVEHVRAMTRTVVRGPLREQVLSGALGPLHERIVADVRLAASTGAGRTDLDPEVVARLVEGAAFAVLDESVRSPLGRAEGRRLVVLAGLGALGLSWREAQQVLTAHAARLTEEAEA</sequence>
<dbReference type="PROSITE" id="PS50977">
    <property type="entry name" value="HTH_TETR_2"/>
    <property type="match status" value="1"/>
</dbReference>
<dbReference type="Gene3D" id="1.10.357.10">
    <property type="entry name" value="Tetracycline Repressor, domain 2"/>
    <property type="match status" value="1"/>
</dbReference>
<dbReference type="InterPro" id="IPR009057">
    <property type="entry name" value="Homeodomain-like_sf"/>
</dbReference>
<dbReference type="EMBL" id="QXTG01000001">
    <property type="protein sequence ID" value="RIX30166.1"/>
    <property type="molecule type" value="Genomic_DNA"/>
</dbReference>
<dbReference type="Pfam" id="PF00440">
    <property type="entry name" value="TetR_N"/>
    <property type="match status" value="1"/>
</dbReference>
<comment type="caution">
    <text evidence="4">The sequence shown here is derived from an EMBL/GenBank/DDBJ whole genome shotgun (WGS) entry which is preliminary data.</text>
</comment>
<dbReference type="InterPro" id="IPR001647">
    <property type="entry name" value="HTH_TetR"/>
</dbReference>
<dbReference type="SUPFAM" id="SSF46689">
    <property type="entry name" value="Homeodomain-like"/>
    <property type="match status" value="1"/>
</dbReference>
<keyword evidence="5" id="KW-1185">Reference proteome</keyword>
<dbReference type="GO" id="GO:0000976">
    <property type="term" value="F:transcription cis-regulatory region binding"/>
    <property type="evidence" value="ECO:0007669"/>
    <property type="project" value="TreeGrafter"/>
</dbReference>
<protein>
    <submittedName>
        <fullName evidence="4">TetR family transcriptional regulator</fullName>
    </submittedName>
</protein>